<name>A0A845GIX4_9BURK</name>
<dbReference type="EMBL" id="WWCX01000001">
    <property type="protein sequence ID" value="MYM92609.1"/>
    <property type="molecule type" value="Genomic_DNA"/>
</dbReference>
<evidence type="ECO:0000313" key="1">
    <source>
        <dbReference type="EMBL" id="MYM92609.1"/>
    </source>
</evidence>
<accession>A0A845GIX4</accession>
<gene>
    <name evidence="1" type="ORF">GTP90_01895</name>
</gene>
<proteinExistence type="predicted"/>
<dbReference type="AlphaFoldDB" id="A0A845GIX4"/>
<evidence type="ECO:0000313" key="2">
    <source>
        <dbReference type="Proteomes" id="UP000447355"/>
    </source>
</evidence>
<sequence>MDTQAAFVQAVNTVLEDPYWLPTLNTTDVYVRRQDDTDGKVGPEQEISVTFSPDGDAWLMLPGSESLRFRTDAGGGKSLRTRNALLLLAEAIRRDNEEHPQQ</sequence>
<reference evidence="1" key="1">
    <citation type="submission" date="2019-12" db="EMBL/GenBank/DDBJ databases">
        <title>Novel species isolated from a subtropical stream in China.</title>
        <authorList>
            <person name="Lu H."/>
        </authorList>
    </citation>
    <scope>NUCLEOTIDE SEQUENCE [LARGE SCALE GENOMIC DNA]</scope>
    <source>
        <strain evidence="1">FT81W</strain>
    </source>
</reference>
<protein>
    <submittedName>
        <fullName evidence="1">Uncharacterized protein</fullName>
    </submittedName>
</protein>
<comment type="caution">
    <text evidence="1">The sequence shown here is derived from an EMBL/GenBank/DDBJ whole genome shotgun (WGS) entry which is preliminary data.</text>
</comment>
<dbReference type="Proteomes" id="UP000447355">
    <property type="component" value="Unassembled WGS sequence"/>
</dbReference>
<organism evidence="1 2">
    <name type="scientific">Duganella vulcania</name>
    <dbReference type="NCBI Taxonomy" id="2692166"/>
    <lineage>
        <taxon>Bacteria</taxon>
        <taxon>Pseudomonadati</taxon>
        <taxon>Pseudomonadota</taxon>
        <taxon>Betaproteobacteria</taxon>
        <taxon>Burkholderiales</taxon>
        <taxon>Oxalobacteraceae</taxon>
        <taxon>Telluria group</taxon>
        <taxon>Duganella</taxon>
    </lineage>
</organism>
<dbReference type="RefSeq" id="WP_161081869.1">
    <property type="nucleotide sequence ID" value="NZ_WWCX01000001.1"/>
</dbReference>